<reference evidence="3" key="1">
    <citation type="submission" date="2016-10" db="EMBL/GenBank/DDBJ databases">
        <authorList>
            <person name="Varghese N."/>
            <person name="Submissions S."/>
        </authorList>
    </citation>
    <scope>NUCLEOTIDE SEQUENCE [LARGE SCALE GENOMIC DNA]</scope>
    <source>
        <strain evidence="3">GAS369</strain>
    </source>
</reference>
<dbReference type="Proteomes" id="UP000243904">
    <property type="component" value="Chromosome I"/>
</dbReference>
<keyword evidence="3" id="KW-1185">Reference proteome</keyword>
<protein>
    <recommendedName>
        <fullName evidence="1">DUF6745 domain-containing protein</fullName>
    </recommendedName>
</protein>
<evidence type="ECO:0000259" key="1">
    <source>
        <dbReference type="Pfam" id="PF20530"/>
    </source>
</evidence>
<dbReference type="Pfam" id="PF20530">
    <property type="entry name" value="DUF6745"/>
    <property type="match status" value="1"/>
</dbReference>
<organism evidence="2 3">
    <name type="scientific">Bradyrhizobium canariense</name>
    <dbReference type="NCBI Taxonomy" id="255045"/>
    <lineage>
        <taxon>Bacteria</taxon>
        <taxon>Pseudomonadati</taxon>
        <taxon>Pseudomonadota</taxon>
        <taxon>Alphaproteobacteria</taxon>
        <taxon>Hyphomicrobiales</taxon>
        <taxon>Nitrobacteraceae</taxon>
        <taxon>Bradyrhizobium</taxon>
    </lineage>
</organism>
<sequence>MRVSLPTEALTPAQTAVLRDYRARWAGIRRSTVSADRSAAEEGARLAYHAAGLKPPARFVWCESPLALFQRAGRASRDDGPNVKSAIIHRPRRQVAAWVGRRLHKRVRAEVERAVNPADALVASVADAVMLRTPDENLSLLMRMRRGYPLAWSLPALLGRQGFRDSAIGQHELSWLAAYDYIRDVLGLQAETAPLMGLWQLATSLGWLQPHEHTCWLAERPNLLRGDAGDRLHSASGPALRFPDGWSVWAWKGVEVPRWVIEQPEQITLASIDGESNVQVRCCMIEIMTPRRYVTLGGAVRVAEDETGVLWRKRWLASDAWAAVEVINATPEPDGTHKQFFLQVPTNMRTAREAVAWTYGLRADAYARLVVRT</sequence>
<evidence type="ECO:0000313" key="2">
    <source>
        <dbReference type="EMBL" id="SDS05078.1"/>
    </source>
</evidence>
<dbReference type="EMBL" id="LT629750">
    <property type="protein sequence ID" value="SDS05078.1"/>
    <property type="molecule type" value="Genomic_DNA"/>
</dbReference>
<dbReference type="InterPro" id="IPR046633">
    <property type="entry name" value="DUF6745"/>
</dbReference>
<dbReference type="AlphaFoldDB" id="A0A1H1P1G3"/>
<name>A0A1H1P1G3_9BRAD</name>
<feature type="domain" description="DUF6745" evidence="1">
    <location>
        <begin position="164"/>
        <end position="367"/>
    </location>
</feature>
<proteinExistence type="predicted"/>
<evidence type="ECO:0000313" key="3">
    <source>
        <dbReference type="Proteomes" id="UP000243904"/>
    </source>
</evidence>
<accession>A0A1H1P1G3</accession>
<gene>
    <name evidence="2" type="ORF">SAMN05444158_0843</name>
</gene>